<dbReference type="EMBL" id="SZVP01000006">
    <property type="protein sequence ID" value="TMM45458.1"/>
    <property type="molecule type" value="Genomic_DNA"/>
</dbReference>
<feature type="transmembrane region" description="Helical" evidence="2">
    <location>
        <begin position="69"/>
        <end position="89"/>
    </location>
</feature>
<dbReference type="PANTHER" id="PTHR38684:SF1">
    <property type="entry name" value="PROTEIN AMPE"/>
    <property type="match status" value="1"/>
</dbReference>
<feature type="transmembrane region" description="Helical" evidence="2">
    <location>
        <begin position="296"/>
        <end position="313"/>
    </location>
</feature>
<accession>A0A8H2JL65</accession>
<name>A0A8H2JL65_9GAMM</name>
<dbReference type="InterPro" id="IPR052966">
    <property type="entry name" value="Beta-lactamase_Reg"/>
</dbReference>
<dbReference type="GO" id="GO:0005886">
    <property type="term" value="C:plasma membrane"/>
    <property type="evidence" value="ECO:0007669"/>
    <property type="project" value="TreeGrafter"/>
</dbReference>
<feature type="region of interest" description="Disordered" evidence="1">
    <location>
        <begin position="182"/>
        <end position="202"/>
    </location>
</feature>
<keyword evidence="2" id="KW-0472">Membrane</keyword>
<comment type="caution">
    <text evidence="3">The sequence shown here is derived from an EMBL/GenBank/DDBJ whole genome shotgun (WGS) entry which is preliminary data.</text>
</comment>
<feature type="transmembrane region" description="Helical" evidence="2">
    <location>
        <begin position="44"/>
        <end position="62"/>
    </location>
</feature>
<evidence type="ECO:0000313" key="3">
    <source>
        <dbReference type="EMBL" id="TMM45458.1"/>
    </source>
</evidence>
<keyword evidence="2" id="KW-0812">Transmembrane</keyword>
<dbReference type="Proteomes" id="UP000307702">
    <property type="component" value="Unassembled WGS sequence"/>
</dbReference>
<dbReference type="PANTHER" id="PTHR38684">
    <property type="entry name" value="PROTEIN AMPE"/>
    <property type="match status" value="1"/>
</dbReference>
<dbReference type="Pfam" id="PF17113">
    <property type="entry name" value="AmpE"/>
    <property type="match status" value="2"/>
</dbReference>
<feature type="transmembrane region" description="Helical" evidence="2">
    <location>
        <begin position="136"/>
        <end position="158"/>
    </location>
</feature>
<dbReference type="AlphaFoldDB" id="A0A8H2JL65"/>
<dbReference type="RefSeq" id="WP_138622460.1">
    <property type="nucleotide sequence ID" value="NZ_SZVP01000006.1"/>
</dbReference>
<evidence type="ECO:0000313" key="4">
    <source>
        <dbReference type="Proteomes" id="UP000307702"/>
    </source>
</evidence>
<dbReference type="GO" id="GO:0046677">
    <property type="term" value="P:response to antibiotic"/>
    <property type="evidence" value="ECO:0007669"/>
    <property type="project" value="TreeGrafter"/>
</dbReference>
<sequence>MSLLSLLIALAVERSLSTQAFRFSFYYQHYQHFFSKNFTAKQGKVASAIFILLPVLAIFLVVDTIDNPVFELVFSTLILIVCFGCNITRTRYKNYLYSAFKGEHTTTKMHHQQLLSDKNLPDIGFGQALVWLNYRYYIAIMLYFTVFGAAGAVFYRLLTSVIEDKKSACIAQNFATASTEHSEVETNVTAEEEDLTNQPKTADQEKINPTILSGCQNHHDVLFWADWLPVRIASFGYVFVGHFSKAMPVWLESLFDNKKPTHQVLITVAESSEDIIVNKDDCTEEPCLLVRLAKRNVLFVFAVISILTLVGLIN</sequence>
<dbReference type="NCBIfam" id="NF008219">
    <property type="entry name" value="PRK10987.1"/>
    <property type="match status" value="1"/>
</dbReference>
<protein>
    <submittedName>
        <fullName evidence="3">Beta-lactamase regulator AmpE</fullName>
    </submittedName>
</protein>
<proteinExistence type="predicted"/>
<organism evidence="3 4">
    <name type="scientific">Colwellia ponticola</name>
    <dbReference type="NCBI Taxonomy" id="2304625"/>
    <lineage>
        <taxon>Bacteria</taxon>
        <taxon>Pseudomonadati</taxon>
        <taxon>Pseudomonadota</taxon>
        <taxon>Gammaproteobacteria</taxon>
        <taxon>Alteromonadales</taxon>
        <taxon>Colwelliaceae</taxon>
        <taxon>Colwellia</taxon>
    </lineage>
</organism>
<gene>
    <name evidence="3" type="primary">ampE</name>
    <name evidence="3" type="ORF">FCS21_08710</name>
</gene>
<reference evidence="3 4" key="1">
    <citation type="submission" date="2019-05" db="EMBL/GenBank/DDBJ databases">
        <title>Colwellia ponticola sp. nov., isolated from seawater.</title>
        <authorList>
            <person name="Yoon J.-H."/>
        </authorList>
    </citation>
    <scope>NUCLEOTIDE SEQUENCE [LARGE SCALE GENOMIC DNA]</scope>
    <source>
        <strain evidence="3 4">OISW-25</strain>
    </source>
</reference>
<dbReference type="InterPro" id="IPR031347">
    <property type="entry name" value="AmpE"/>
</dbReference>
<dbReference type="OrthoDB" id="9811967at2"/>
<keyword evidence="4" id="KW-1185">Reference proteome</keyword>
<keyword evidence="2" id="KW-1133">Transmembrane helix</keyword>
<evidence type="ECO:0000256" key="2">
    <source>
        <dbReference type="SAM" id="Phobius"/>
    </source>
</evidence>
<evidence type="ECO:0000256" key="1">
    <source>
        <dbReference type="SAM" id="MobiDB-lite"/>
    </source>
</evidence>